<keyword evidence="3" id="KW-1185">Reference proteome</keyword>
<dbReference type="AlphaFoldDB" id="A0A8K0CAJ4"/>
<dbReference type="Proteomes" id="UP000801492">
    <property type="component" value="Unassembled WGS sequence"/>
</dbReference>
<gene>
    <name evidence="2" type="ORF">ILUMI_25131</name>
</gene>
<evidence type="ECO:0000256" key="1">
    <source>
        <dbReference type="SAM" id="MobiDB-lite"/>
    </source>
</evidence>
<dbReference type="EMBL" id="VTPC01090870">
    <property type="protein sequence ID" value="KAF2881043.1"/>
    <property type="molecule type" value="Genomic_DNA"/>
</dbReference>
<feature type="compositionally biased region" description="Acidic residues" evidence="1">
    <location>
        <begin position="429"/>
        <end position="442"/>
    </location>
</feature>
<reference evidence="2" key="1">
    <citation type="submission" date="2019-08" db="EMBL/GenBank/DDBJ databases">
        <title>The genome of the North American firefly Photinus pyralis.</title>
        <authorList>
            <consortium name="Photinus pyralis genome working group"/>
            <person name="Fallon T.R."/>
            <person name="Sander Lower S.E."/>
            <person name="Weng J.-K."/>
        </authorList>
    </citation>
    <scope>NUCLEOTIDE SEQUENCE</scope>
    <source>
        <strain evidence="2">TRF0915ILg1</strain>
        <tissue evidence="2">Whole body</tissue>
    </source>
</reference>
<feature type="region of interest" description="Disordered" evidence="1">
    <location>
        <begin position="225"/>
        <end position="253"/>
    </location>
</feature>
<feature type="region of interest" description="Disordered" evidence="1">
    <location>
        <begin position="129"/>
        <end position="165"/>
    </location>
</feature>
<feature type="compositionally biased region" description="Basic and acidic residues" evidence="1">
    <location>
        <begin position="131"/>
        <end position="140"/>
    </location>
</feature>
<organism evidence="2 3">
    <name type="scientific">Ignelater luminosus</name>
    <name type="common">Cucubano</name>
    <name type="synonym">Pyrophorus luminosus</name>
    <dbReference type="NCBI Taxonomy" id="2038154"/>
    <lineage>
        <taxon>Eukaryota</taxon>
        <taxon>Metazoa</taxon>
        <taxon>Ecdysozoa</taxon>
        <taxon>Arthropoda</taxon>
        <taxon>Hexapoda</taxon>
        <taxon>Insecta</taxon>
        <taxon>Pterygota</taxon>
        <taxon>Neoptera</taxon>
        <taxon>Endopterygota</taxon>
        <taxon>Coleoptera</taxon>
        <taxon>Polyphaga</taxon>
        <taxon>Elateriformia</taxon>
        <taxon>Elateroidea</taxon>
        <taxon>Elateridae</taxon>
        <taxon>Agrypninae</taxon>
        <taxon>Pyrophorini</taxon>
        <taxon>Ignelater</taxon>
    </lineage>
</organism>
<proteinExistence type="predicted"/>
<comment type="caution">
    <text evidence="2">The sequence shown here is derived from an EMBL/GenBank/DDBJ whole genome shotgun (WGS) entry which is preliminary data.</text>
</comment>
<name>A0A8K0CAJ4_IGNLU</name>
<feature type="compositionally biased region" description="Acidic residues" evidence="1">
    <location>
        <begin position="243"/>
        <end position="253"/>
    </location>
</feature>
<evidence type="ECO:0000313" key="3">
    <source>
        <dbReference type="Proteomes" id="UP000801492"/>
    </source>
</evidence>
<sequence length="442" mass="50991">MKPWSEHPRSTWKQSPNSSCHHRNNTRVERKKLAQAKKLPTADFIRSKQEQFERQSGNPTSDESKTTDELVEKISQDIQTATKKMDTSEITKDEIKLTLKQTKNGKAPGKDSITTDMLKLGGITLEESLESGERSVKRYQNETSQSEGTREVHDHKQKNEEKGYMKPKHVRMFWEMKSETHNEAISSSMRRNRFLETQHLPLLSALRENEKEAFNIVATEDKHGDFNDFEDSESELGPKHCELEDDDREESGAEEVINKKETPNKDTCDTYNELHAKTLNKQAADIKQKYIDLHYEHLNITKEARQMMTTDLEGITKNLKSEAITYDLEKVLGLPKFRTNIVYYKRQLSLYNEGIHTGSDVRDSSRYQFGSDLSYFEENDSYGSSSITSEENFVDLASTGIIGENDFKKQKKINKRLSKKRGSVPDQLPETDEEDDKLEETD</sequence>
<evidence type="ECO:0000313" key="2">
    <source>
        <dbReference type="EMBL" id="KAF2881043.1"/>
    </source>
</evidence>
<protein>
    <submittedName>
        <fullName evidence="2">Uncharacterized protein</fullName>
    </submittedName>
</protein>
<feature type="compositionally biased region" description="Basic and acidic residues" evidence="1">
    <location>
        <begin position="62"/>
        <end position="71"/>
    </location>
</feature>
<feature type="region of interest" description="Disordered" evidence="1">
    <location>
        <begin position="1"/>
        <end position="71"/>
    </location>
</feature>
<accession>A0A8K0CAJ4</accession>
<feature type="compositionally biased region" description="Basic and acidic residues" evidence="1">
    <location>
        <begin position="148"/>
        <end position="164"/>
    </location>
</feature>
<feature type="region of interest" description="Disordered" evidence="1">
    <location>
        <begin position="417"/>
        <end position="442"/>
    </location>
</feature>